<dbReference type="NCBIfam" id="TIGR01484">
    <property type="entry name" value="HAD-SF-IIB"/>
    <property type="match status" value="1"/>
</dbReference>
<dbReference type="GO" id="GO:0004805">
    <property type="term" value="F:trehalose-phosphatase activity"/>
    <property type="evidence" value="ECO:0007669"/>
    <property type="project" value="UniProtKB-EC"/>
</dbReference>
<dbReference type="Proteomes" id="UP000198281">
    <property type="component" value="Unassembled WGS sequence"/>
</dbReference>
<dbReference type="GO" id="GO:0005992">
    <property type="term" value="P:trehalose biosynthetic process"/>
    <property type="evidence" value="ECO:0007669"/>
    <property type="project" value="UniProtKB-UniPathway"/>
</dbReference>
<dbReference type="InterPro" id="IPR003337">
    <property type="entry name" value="Trehalose_PPase"/>
</dbReference>
<dbReference type="NCBIfam" id="TIGR00685">
    <property type="entry name" value="T6PP"/>
    <property type="match status" value="1"/>
</dbReference>
<dbReference type="Gene3D" id="3.30.70.1020">
    <property type="entry name" value="Trehalose-6-phosphate phosphatase related protein, domain 2"/>
    <property type="match status" value="1"/>
</dbReference>
<dbReference type="InterPro" id="IPR036412">
    <property type="entry name" value="HAD-like_sf"/>
</dbReference>
<keyword evidence="4" id="KW-0460">Magnesium</keyword>
<dbReference type="InterPro" id="IPR006379">
    <property type="entry name" value="HAD-SF_hydro_IIB"/>
</dbReference>
<evidence type="ECO:0000256" key="4">
    <source>
        <dbReference type="RuleBase" id="RU361117"/>
    </source>
</evidence>
<accession>A0A239DRA7</accession>
<keyword evidence="4" id="KW-0479">Metal-binding</keyword>
<evidence type="ECO:0000256" key="2">
    <source>
        <dbReference type="ARBA" id="ARBA00008770"/>
    </source>
</evidence>
<comment type="catalytic activity">
    <reaction evidence="4">
        <text>alpha,alpha-trehalose 6-phosphate + H2O = alpha,alpha-trehalose + phosphate</text>
        <dbReference type="Rhea" id="RHEA:23420"/>
        <dbReference type="ChEBI" id="CHEBI:15377"/>
        <dbReference type="ChEBI" id="CHEBI:16551"/>
        <dbReference type="ChEBI" id="CHEBI:43474"/>
        <dbReference type="ChEBI" id="CHEBI:58429"/>
        <dbReference type="EC" id="3.1.3.12"/>
    </reaction>
</comment>
<keyword evidence="6" id="KW-1185">Reference proteome</keyword>
<proteinExistence type="inferred from homology"/>
<dbReference type="PANTHER" id="PTHR43768">
    <property type="entry name" value="TREHALOSE 6-PHOSPHATE PHOSPHATASE"/>
    <property type="match status" value="1"/>
</dbReference>
<dbReference type="AlphaFoldDB" id="A0A239DRA7"/>
<sequence>MKAAVDGGALPLPPADLLSDASLFIDFDGTLVDLIDQPDQVVADDALIALLARLLDRRADGLALVSGRSIEQLDRMLGPIAQRIALSGSHGCEHRWNGILAHPVRPAALDDVEDRLRGFAGAHPGVVVEPKSFGVALHYRHAPAAEIAAHEQARLLGEMFGLAVQPGKMVVELRVPGGDKGAAVRRMMGRPIMAGTRPIFIGDDWTDEAGFQAASDLGGFGVLVGPLRETAALYGLPDSAAVRAWLGGEGA</sequence>
<dbReference type="InterPro" id="IPR023214">
    <property type="entry name" value="HAD_sf"/>
</dbReference>
<dbReference type="PANTHER" id="PTHR43768:SF3">
    <property type="entry name" value="TREHALOSE 6-PHOSPHATE PHOSPHATASE"/>
    <property type="match status" value="1"/>
</dbReference>
<evidence type="ECO:0000256" key="1">
    <source>
        <dbReference type="ARBA" id="ARBA00005199"/>
    </source>
</evidence>
<dbReference type="InterPro" id="IPR044651">
    <property type="entry name" value="OTSB-like"/>
</dbReference>
<evidence type="ECO:0000256" key="3">
    <source>
        <dbReference type="ARBA" id="ARBA00022801"/>
    </source>
</evidence>
<dbReference type="Pfam" id="PF02358">
    <property type="entry name" value="Trehalose_PPase"/>
    <property type="match status" value="1"/>
</dbReference>
<dbReference type="Gene3D" id="3.40.50.1000">
    <property type="entry name" value="HAD superfamily/HAD-like"/>
    <property type="match status" value="1"/>
</dbReference>
<comment type="cofactor">
    <cofactor evidence="4">
        <name>Mg(2+)</name>
        <dbReference type="ChEBI" id="CHEBI:18420"/>
    </cofactor>
</comment>
<reference evidence="6" key="1">
    <citation type="submission" date="2017-06" db="EMBL/GenBank/DDBJ databases">
        <authorList>
            <person name="Varghese N."/>
            <person name="Submissions S."/>
        </authorList>
    </citation>
    <scope>NUCLEOTIDE SEQUENCE [LARGE SCALE GENOMIC DNA]</scope>
    <source>
        <strain evidence="6">LNB2</strain>
    </source>
</reference>
<keyword evidence="3 4" id="KW-0378">Hydrolase</keyword>
<protein>
    <recommendedName>
        <fullName evidence="4">Trehalose 6-phosphate phosphatase</fullName>
        <ecNumber evidence="4">3.1.3.12</ecNumber>
    </recommendedName>
</protein>
<dbReference type="EMBL" id="FZOS01000005">
    <property type="protein sequence ID" value="SNS34867.1"/>
    <property type="molecule type" value="Genomic_DNA"/>
</dbReference>
<organism evidence="5 6">
    <name type="scientific">Edaphosphingomonas laterariae</name>
    <dbReference type="NCBI Taxonomy" id="861865"/>
    <lineage>
        <taxon>Bacteria</taxon>
        <taxon>Pseudomonadati</taxon>
        <taxon>Pseudomonadota</taxon>
        <taxon>Alphaproteobacteria</taxon>
        <taxon>Sphingomonadales</taxon>
        <taxon>Rhizorhabdaceae</taxon>
        <taxon>Edaphosphingomonas</taxon>
    </lineage>
</organism>
<evidence type="ECO:0000313" key="6">
    <source>
        <dbReference type="Proteomes" id="UP000198281"/>
    </source>
</evidence>
<gene>
    <name evidence="5" type="ORF">SAMN06295912_1055</name>
</gene>
<dbReference type="UniPathway" id="UPA00299"/>
<comment type="similarity">
    <text evidence="2 4">Belongs to the trehalose phosphatase family.</text>
</comment>
<comment type="function">
    <text evidence="4">Removes the phosphate from trehalose 6-phosphate to produce free trehalose.</text>
</comment>
<dbReference type="EC" id="3.1.3.12" evidence="4"/>
<name>A0A239DRA7_9SPHN</name>
<dbReference type="GO" id="GO:0046872">
    <property type="term" value="F:metal ion binding"/>
    <property type="evidence" value="ECO:0007669"/>
    <property type="project" value="UniProtKB-KW"/>
</dbReference>
<dbReference type="SUPFAM" id="SSF56784">
    <property type="entry name" value="HAD-like"/>
    <property type="match status" value="1"/>
</dbReference>
<evidence type="ECO:0000313" key="5">
    <source>
        <dbReference type="EMBL" id="SNS34867.1"/>
    </source>
</evidence>
<comment type="pathway">
    <text evidence="1 4">Glycan biosynthesis; trehalose biosynthesis.</text>
</comment>